<protein>
    <submittedName>
        <fullName evidence="2">Peptidase S41</fullName>
    </submittedName>
</protein>
<dbReference type="SMART" id="SM00245">
    <property type="entry name" value="TSPc"/>
    <property type="match status" value="1"/>
</dbReference>
<dbReference type="Gene3D" id="2.30.42.10">
    <property type="match status" value="1"/>
</dbReference>
<comment type="caution">
    <text evidence="2">The sequence shown here is derived from an EMBL/GenBank/DDBJ whole genome shotgun (WGS) entry which is preliminary data.</text>
</comment>
<name>A0ABX1D1M4_9FLAO</name>
<proteinExistence type="predicted"/>
<dbReference type="PANTHER" id="PTHR32060">
    <property type="entry name" value="TAIL-SPECIFIC PROTEASE"/>
    <property type="match status" value="1"/>
</dbReference>
<dbReference type="Gene3D" id="3.30.750.170">
    <property type="match status" value="1"/>
</dbReference>
<keyword evidence="3" id="KW-1185">Reference proteome</keyword>
<sequence length="478" mass="53373">MKTIRHSLFCIFTLLLLVSCQDDLDDVIRPASDLEIKNFIWRAMNDMYLYKAEVPALADDRFEDQAALDNFLRGFSTPEDLFYDGLLANHDEFSFLVEDYRQLEKSLDGINLSNGMQFGLIRYTENSSEVLGYVRYVLPNTSAEAQGIRRGDLFNSVDGEQLMVDNFSRLLEPSTYTIGLAQLNGNEIVPTGETITLQKSEYTSNPVFIAKTLSTSKGKVGYLMYNAFTGNFDAVLNATFGMFKAEGIVDLIVDLRYNGGGSVETANDLASMITGQYNGEIFYKEQWNDDYQAFLETTAPESLVNRFNNRINTGATINSLGLTRVYFITTLRTASASELLINGLKPYIEVVQVGERTTGKFQASTTLYDSPNFRRTGASLDHTYAVQPLIYKTLNAAGVTDYVNGLLPDVEINEDVRQLGVLGDPSEPLLAATINIIEGKAAEMQAKKDFRYEVIGEAGMNDLLYQKMYVNEGLQNLQ</sequence>
<evidence type="ECO:0000259" key="1">
    <source>
        <dbReference type="SMART" id="SM00245"/>
    </source>
</evidence>
<dbReference type="SUPFAM" id="SSF52096">
    <property type="entry name" value="ClpP/crotonase"/>
    <property type="match status" value="1"/>
</dbReference>
<dbReference type="InterPro" id="IPR041613">
    <property type="entry name" value="Pept_S41_N"/>
</dbReference>
<dbReference type="InterPro" id="IPR036034">
    <property type="entry name" value="PDZ_sf"/>
</dbReference>
<organism evidence="2 3">
    <name type="scientific">Salinimicrobium oceani</name>
    <dbReference type="NCBI Taxonomy" id="2722702"/>
    <lineage>
        <taxon>Bacteria</taxon>
        <taxon>Pseudomonadati</taxon>
        <taxon>Bacteroidota</taxon>
        <taxon>Flavobacteriia</taxon>
        <taxon>Flavobacteriales</taxon>
        <taxon>Flavobacteriaceae</taxon>
        <taxon>Salinimicrobium</taxon>
    </lineage>
</organism>
<feature type="domain" description="Tail specific protease" evidence="1">
    <location>
        <begin position="190"/>
        <end position="413"/>
    </location>
</feature>
<dbReference type="Gene3D" id="3.90.226.10">
    <property type="entry name" value="2-enoyl-CoA Hydratase, Chain A, domain 1"/>
    <property type="match status" value="1"/>
</dbReference>
<dbReference type="PROSITE" id="PS51257">
    <property type="entry name" value="PROKAR_LIPOPROTEIN"/>
    <property type="match status" value="1"/>
</dbReference>
<gene>
    <name evidence="2" type="ORF">HC175_07460</name>
</gene>
<dbReference type="Proteomes" id="UP000703674">
    <property type="component" value="Unassembled WGS sequence"/>
</dbReference>
<dbReference type="EMBL" id="JAAVJR010000003">
    <property type="protein sequence ID" value="NJW52756.1"/>
    <property type="molecule type" value="Genomic_DNA"/>
</dbReference>
<dbReference type="CDD" id="cd07561">
    <property type="entry name" value="Peptidase_S41_CPP_like"/>
    <property type="match status" value="1"/>
</dbReference>
<dbReference type="Pfam" id="PF03572">
    <property type="entry name" value="Peptidase_S41"/>
    <property type="match status" value="1"/>
</dbReference>
<dbReference type="RefSeq" id="WP_168137863.1">
    <property type="nucleotide sequence ID" value="NZ_JAAVJR010000003.1"/>
</dbReference>
<accession>A0ABX1D1M4</accession>
<dbReference type="InterPro" id="IPR029045">
    <property type="entry name" value="ClpP/crotonase-like_dom_sf"/>
</dbReference>
<dbReference type="InterPro" id="IPR005151">
    <property type="entry name" value="Tail-specific_protease"/>
</dbReference>
<evidence type="ECO:0000313" key="3">
    <source>
        <dbReference type="Proteomes" id="UP000703674"/>
    </source>
</evidence>
<reference evidence="2 3" key="1">
    <citation type="submission" date="2020-03" db="EMBL/GenBank/DDBJ databases">
        <title>Salinimicrobium sp. nov, isolated from SCS.</title>
        <authorList>
            <person name="Cao W.R."/>
        </authorList>
    </citation>
    <scope>NUCLEOTIDE SEQUENCE [LARGE SCALE GENOMIC DNA]</scope>
    <source>
        <strain evidence="3">J15B91</strain>
    </source>
</reference>
<dbReference type="PANTHER" id="PTHR32060:SF30">
    <property type="entry name" value="CARBOXY-TERMINAL PROCESSING PROTEASE CTPA"/>
    <property type="match status" value="1"/>
</dbReference>
<evidence type="ECO:0000313" key="2">
    <source>
        <dbReference type="EMBL" id="NJW52756.1"/>
    </source>
</evidence>
<dbReference type="Pfam" id="PF18294">
    <property type="entry name" value="Pept_S41_N"/>
    <property type="match status" value="1"/>
</dbReference>